<sequence length="236" mass="26126">MRCAAWVWRTQEAAVLVHARCPARIRWRRQPTAEASMCGKDVVMTQTGKVLLVTGASSGIGERRPCAWPPTATGCAWGRASPTGWRSWPVRADREDRTSAVCVGGDPVDDAYRRQMNRQLTCSSPATSSPATWPRQARQHPPGVPGRDGGPARRARPGPHRHRAPDDEVPRRRRAQLRAEGHELRDEDIAHLSPLKHRNLNLLGRYSFTARVPAAGAQRAPDTLELDEDDDGSCQE</sequence>
<feature type="region of interest" description="Disordered" evidence="1">
    <location>
        <begin position="86"/>
        <end position="108"/>
    </location>
</feature>
<evidence type="ECO:0000256" key="1">
    <source>
        <dbReference type="SAM" id="MobiDB-lite"/>
    </source>
</evidence>
<feature type="compositionally biased region" description="Low complexity" evidence="1">
    <location>
        <begin position="123"/>
        <end position="132"/>
    </location>
</feature>
<dbReference type="Proteomes" id="UP000002066">
    <property type="component" value="Chromosome"/>
</dbReference>
<accession>A0A8D3WM52</accession>
<proteinExistence type="predicted"/>
<dbReference type="AlphaFoldDB" id="A0A8D3WM52"/>
<evidence type="ECO:0000313" key="3">
    <source>
        <dbReference type="Proteomes" id="UP000002066"/>
    </source>
</evidence>
<feature type="region of interest" description="Disordered" evidence="1">
    <location>
        <begin position="121"/>
        <end position="172"/>
    </location>
</feature>
<dbReference type="KEGG" id="sfa:Sfla_6408"/>
<protein>
    <submittedName>
        <fullName evidence="2">Transposase Tn3 family protein</fullName>
    </submittedName>
</protein>
<evidence type="ECO:0000313" key="2">
    <source>
        <dbReference type="EMBL" id="ADW07756.1"/>
    </source>
</evidence>
<organism evidence="2 3">
    <name type="scientific">Streptomyces pratensis (strain ATCC 33331 / IAF-45CD)</name>
    <dbReference type="NCBI Taxonomy" id="591167"/>
    <lineage>
        <taxon>Bacteria</taxon>
        <taxon>Bacillati</taxon>
        <taxon>Actinomycetota</taxon>
        <taxon>Actinomycetes</taxon>
        <taxon>Kitasatosporales</taxon>
        <taxon>Streptomycetaceae</taxon>
        <taxon>Streptomyces</taxon>
    </lineage>
</organism>
<gene>
    <name evidence="2" type="ordered locus">Sfla_6408</name>
</gene>
<dbReference type="EMBL" id="CP002475">
    <property type="protein sequence ID" value="ADW07756.1"/>
    <property type="molecule type" value="Genomic_DNA"/>
</dbReference>
<reference evidence="2 3" key="1">
    <citation type="submission" date="2011-01" db="EMBL/GenBank/DDBJ databases">
        <title>Complete sequence of chromosome of Streptomyces flavogriseus ATCC 33331.</title>
        <authorList>
            <consortium name="US DOE Joint Genome Institute"/>
            <person name="Lucas S."/>
            <person name="Copeland A."/>
            <person name="Lapidus A."/>
            <person name="Cheng J.-F."/>
            <person name="Goodwin L."/>
            <person name="Pitluck S."/>
            <person name="Davenport K."/>
            <person name="Detter J.C."/>
            <person name="Han C."/>
            <person name="Tapia R."/>
            <person name="Land M."/>
            <person name="Hauser L."/>
            <person name="Kyrpides N."/>
            <person name="Ivanova N."/>
            <person name="Ovchinnikova G."/>
            <person name="Pagani I."/>
            <person name="Brumm P."/>
            <person name="Mead D."/>
            <person name="Woyke T."/>
        </authorList>
    </citation>
    <scope>NUCLEOTIDE SEQUENCE [LARGE SCALE GENOMIC DNA]</scope>
    <source>
        <strain evidence="3">ATCC 33331 / IAF-45CD</strain>
    </source>
</reference>
<feature type="compositionally biased region" description="Basic residues" evidence="1">
    <location>
        <begin position="153"/>
        <end position="163"/>
    </location>
</feature>
<name>A0A8D3WM52_STRFA</name>